<dbReference type="Proteomes" id="UP000033866">
    <property type="component" value="Unassembled WGS sequence"/>
</dbReference>
<proteinExistence type="predicted"/>
<protein>
    <submittedName>
        <fullName evidence="1">Uncharacterized protein</fullName>
    </submittedName>
</protein>
<gene>
    <name evidence="1" type="ORF">UR61_C0002G0012</name>
</gene>
<dbReference type="AlphaFoldDB" id="A0A0G0DTB6"/>
<evidence type="ECO:0000313" key="2">
    <source>
        <dbReference type="Proteomes" id="UP000033866"/>
    </source>
</evidence>
<sequence>MKSLKTSFKIVVPTLLLVLSTAFFIVFSAQAGTLAAVYIFMSRLKAGLDGSGANAVQFILAIDTATTIPTAGTITIEFPDDEDTSWCRTIGALTVAGVAGSAADLAGGNWDIDSALPTSGTLSAACTQGGAGTVDTITISNVGALTAGTTYGVQVASSTGVLGTNGTTGEHEVTVTAASGVTLDSKSFKIYLLGDDAVVITATVSDMPTVVCSISSNTVNLGTLYPGGAYATGGHTISTSTTSSGYYWAVYGTGDSSTDAGLYKSTATTHLIPSGATATLDLTNATIYGFGLTLSDPDSTDPATVAPNFVDTTAGTFGTIDRLYSGAKLVLSQSGTQGSAENSTVTYGAKAGSSAPAGTYQETVYWICGGYY</sequence>
<organism evidence="1 2">
    <name type="scientific">candidate division WS6 bacterium GW2011_GWE1_34_7</name>
    <dbReference type="NCBI Taxonomy" id="1619093"/>
    <lineage>
        <taxon>Bacteria</taxon>
        <taxon>Candidatus Dojkabacteria</taxon>
    </lineage>
</organism>
<dbReference type="EMBL" id="LBPV01000002">
    <property type="protein sequence ID" value="KKP66230.1"/>
    <property type="molecule type" value="Genomic_DNA"/>
</dbReference>
<name>A0A0G0DTB6_9BACT</name>
<reference evidence="1 2" key="1">
    <citation type="journal article" date="2015" name="Nature">
        <title>rRNA introns, odd ribosomes, and small enigmatic genomes across a large radiation of phyla.</title>
        <authorList>
            <person name="Brown C.T."/>
            <person name="Hug L.A."/>
            <person name="Thomas B.C."/>
            <person name="Sharon I."/>
            <person name="Castelle C.J."/>
            <person name="Singh A."/>
            <person name="Wilkins M.J."/>
            <person name="Williams K.H."/>
            <person name="Banfield J.F."/>
        </authorList>
    </citation>
    <scope>NUCLEOTIDE SEQUENCE [LARGE SCALE GENOMIC DNA]</scope>
</reference>
<comment type="caution">
    <text evidence="1">The sequence shown here is derived from an EMBL/GenBank/DDBJ whole genome shotgun (WGS) entry which is preliminary data.</text>
</comment>
<evidence type="ECO:0000313" key="1">
    <source>
        <dbReference type="EMBL" id="KKP66230.1"/>
    </source>
</evidence>
<dbReference type="PATRIC" id="fig|1619093.3.peg.27"/>
<accession>A0A0G0DTB6</accession>